<proteinExistence type="predicted"/>
<dbReference type="KEGG" id="mpul:BLA55_02915"/>
<protein>
    <recommendedName>
        <fullName evidence="1">Deoxynucleoside kinase domain-containing protein</fullName>
    </recommendedName>
</protein>
<dbReference type="Proteomes" id="UP000184322">
    <property type="component" value="Chromosome"/>
</dbReference>
<evidence type="ECO:0000259" key="1">
    <source>
        <dbReference type="Pfam" id="PF01712"/>
    </source>
</evidence>
<reference evidence="3" key="1">
    <citation type="submission" date="2016-10" db="EMBL/GenBank/DDBJ databases">
        <authorList>
            <person name="Beylefeld A."/>
            <person name="Abolnik C."/>
        </authorList>
    </citation>
    <scope>NUCLEOTIDE SEQUENCE [LARGE SCALE GENOMIC DNA]</scope>
    <source>
        <strain evidence="3">B359_6</strain>
    </source>
</reference>
<dbReference type="Gene3D" id="3.40.50.300">
    <property type="entry name" value="P-loop containing nucleotide triphosphate hydrolases"/>
    <property type="match status" value="1"/>
</dbReference>
<dbReference type="EMBL" id="CP017813">
    <property type="protein sequence ID" value="APJ38593.1"/>
    <property type="molecule type" value="Genomic_DNA"/>
</dbReference>
<dbReference type="OrthoDB" id="391791at2"/>
<feature type="domain" description="Deoxynucleoside kinase" evidence="1">
    <location>
        <begin position="3"/>
        <end position="214"/>
    </location>
</feature>
<name>A0A1L4FSK4_9BACT</name>
<evidence type="ECO:0000313" key="2">
    <source>
        <dbReference type="EMBL" id="APJ38593.1"/>
    </source>
</evidence>
<dbReference type="SUPFAM" id="SSF52540">
    <property type="entry name" value="P-loop containing nucleoside triphosphate hydrolases"/>
    <property type="match status" value="1"/>
</dbReference>
<dbReference type="PANTHER" id="PTHR10513:SF35">
    <property type="entry name" value="DEOXYADENOSINE KINASE"/>
    <property type="match status" value="1"/>
</dbReference>
<evidence type="ECO:0000313" key="3">
    <source>
        <dbReference type="Proteomes" id="UP000184322"/>
    </source>
</evidence>
<dbReference type="STRING" id="48003.BLA55_02915"/>
<dbReference type="InterPro" id="IPR027417">
    <property type="entry name" value="P-loop_NTPase"/>
</dbReference>
<sequence length="219" mass="25824">MTIAISGMTSSGKSSLVDNLAQHFPNSLKLNEFDPNDEMFNTMLKWHLDHKPHATLTFETYIMASHVRNFQKVQEEFYAQKMDPKQDFIFLDRFCVEHLIFGEVAFSKIDPEALGVYLAASNQLINKNVLPDFAIFLDLSFENFKKRLFTRNRKSEIDSWSSNEEYWKKLHSLYRPTFERLCKENNIKYYILDTNNLDIQQVLDNTITIIQQHKNIQNN</sequence>
<dbReference type="PANTHER" id="PTHR10513">
    <property type="entry name" value="DEOXYNUCLEOSIDE KINASE"/>
    <property type="match status" value="1"/>
</dbReference>
<dbReference type="Pfam" id="PF01712">
    <property type="entry name" value="dNK"/>
    <property type="match status" value="1"/>
</dbReference>
<gene>
    <name evidence="2" type="ORF">BLA55_02915</name>
</gene>
<dbReference type="InterPro" id="IPR050566">
    <property type="entry name" value="Deoxyribonucleoside_kinase"/>
</dbReference>
<dbReference type="RefSeq" id="WP_073372597.1">
    <property type="nucleotide sequence ID" value="NZ_CP017813.1"/>
</dbReference>
<accession>A0A1L4FSK4</accession>
<dbReference type="GO" id="GO:0019136">
    <property type="term" value="F:deoxynucleoside kinase activity"/>
    <property type="evidence" value="ECO:0007669"/>
    <property type="project" value="TreeGrafter"/>
</dbReference>
<organism evidence="2 3">
    <name type="scientific">Mycoplasmopsis pullorum</name>
    <dbReference type="NCBI Taxonomy" id="48003"/>
    <lineage>
        <taxon>Bacteria</taxon>
        <taxon>Bacillati</taxon>
        <taxon>Mycoplasmatota</taxon>
        <taxon>Mycoplasmoidales</taxon>
        <taxon>Metamycoplasmataceae</taxon>
        <taxon>Mycoplasmopsis</taxon>
    </lineage>
</organism>
<dbReference type="AlphaFoldDB" id="A0A1L4FSK4"/>
<keyword evidence="3" id="KW-1185">Reference proteome</keyword>
<dbReference type="GO" id="GO:0005737">
    <property type="term" value="C:cytoplasm"/>
    <property type="evidence" value="ECO:0007669"/>
    <property type="project" value="TreeGrafter"/>
</dbReference>
<dbReference type="InterPro" id="IPR031314">
    <property type="entry name" value="DNK_dom"/>
</dbReference>